<evidence type="ECO:0000313" key="2">
    <source>
        <dbReference type="Proteomes" id="UP000636938"/>
    </source>
</evidence>
<dbReference type="InterPro" id="IPR014057">
    <property type="entry name" value="HI1420"/>
</dbReference>
<dbReference type="Pfam" id="PF21716">
    <property type="entry name" value="dnstrm_HI1420"/>
    <property type="match status" value="1"/>
</dbReference>
<evidence type="ECO:0008006" key="3">
    <source>
        <dbReference type="Google" id="ProtNLM"/>
    </source>
</evidence>
<organism evidence="1 2">
    <name type="scientific">Stenotrophomonas lacuserhaii</name>
    <dbReference type="NCBI Taxonomy" id="2760084"/>
    <lineage>
        <taxon>Bacteria</taxon>
        <taxon>Pseudomonadati</taxon>
        <taxon>Pseudomonadota</taxon>
        <taxon>Gammaproteobacteria</taxon>
        <taxon>Lysobacterales</taxon>
        <taxon>Lysobacteraceae</taxon>
        <taxon>Stenotrophomonas</taxon>
    </lineage>
</organism>
<gene>
    <name evidence="1" type="ORF">H9654_10945</name>
</gene>
<dbReference type="RefSeq" id="WP_191770861.1">
    <property type="nucleotide sequence ID" value="NZ_JACSQS010000010.1"/>
</dbReference>
<accession>A0A8X8K372</accession>
<comment type="caution">
    <text evidence="1">The sequence shown here is derived from an EMBL/GenBank/DDBJ whole genome shotgun (WGS) entry which is preliminary data.</text>
</comment>
<sequence length="97" mass="10904">MSVPDNRFANARVTNLRAAEMAEYLDGRLHMINYDESTFARSLLLASELYGMSHVAYECGLSSDAMRRQLSGTRPLYFDSVLGAMRALGIRLRIEVV</sequence>
<reference evidence="1 2" key="1">
    <citation type="submission" date="2020-08" db="EMBL/GenBank/DDBJ databases">
        <title>A Genomic Blueprint of the Chicken Gut Microbiome.</title>
        <authorList>
            <person name="Gilroy R."/>
            <person name="Ravi A."/>
            <person name="Getino M."/>
            <person name="Pursley I."/>
            <person name="Horton D.L."/>
            <person name="Alikhan N.-F."/>
            <person name="Baker D."/>
            <person name="Gharbi K."/>
            <person name="Hall N."/>
            <person name="Watson M."/>
            <person name="Adriaenssens E.M."/>
            <person name="Foster-Nyarko E."/>
            <person name="Jarju S."/>
            <person name="Secka A."/>
            <person name="Antonio M."/>
            <person name="Oren A."/>
            <person name="Chaudhuri R."/>
            <person name="La Ragione R.M."/>
            <person name="Hildebrand F."/>
            <person name="Pallen M.J."/>
        </authorList>
    </citation>
    <scope>NUCLEOTIDE SEQUENCE [LARGE SCALE GENOMIC DNA]</scope>
    <source>
        <strain evidence="1 2">Sa5BUN4</strain>
    </source>
</reference>
<dbReference type="EMBL" id="JACSQS010000010">
    <property type="protein sequence ID" value="MBD7954715.1"/>
    <property type="molecule type" value="Genomic_DNA"/>
</dbReference>
<name>A0A8X8K372_9GAMM</name>
<keyword evidence="2" id="KW-1185">Reference proteome</keyword>
<proteinExistence type="predicted"/>
<dbReference type="AlphaFoldDB" id="A0A8X8K372"/>
<evidence type="ECO:0000313" key="1">
    <source>
        <dbReference type="EMBL" id="MBD7954715.1"/>
    </source>
</evidence>
<dbReference type="Proteomes" id="UP000636938">
    <property type="component" value="Unassembled WGS sequence"/>
</dbReference>
<protein>
    <recommendedName>
        <fullName evidence="3">Addiction module antidote protein</fullName>
    </recommendedName>
</protein>